<evidence type="ECO:0000256" key="8">
    <source>
        <dbReference type="SAM" id="Coils"/>
    </source>
</evidence>
<dbReference type="CDD" id="cd06261">
    <property type="entry name" value="TM_PBP2"/>
    <property type="match status" value="1"/>
</dbReference>
<keyword evidence="8" id="KW-0175">Coiled coil</keyword>
<dbReference type="PANTHER" id="PTHR30151">
    <property type="entry name" value="ALKANE SULFONATE ABC TRANSPORTER-RELATED, MEMBRANE SUBUNIT"/>
    <property type="match status" value="1"/>
</dbReference>
<evidence type="ECO:0000256" key="1">
    <source>
        <dbReference type="ARBA" id="ARBA00004651"/>
    </source>
</evidence>
<dbReference type="OrthoDB" id="9804353at2"/>
<dbReference type="PROSITE" id="PS50928">
    <property type="entry name" value="ABC_TM1"/>
    <property type="match status" value="1"/>
</dbReference>
<evidence type="ECO:0000259" key="9">
    <source>
        <dbReference type="PROSITE" id="PS50928"/>
    </source>
</evidence>
<organism evidence="10 11">
    <name type="scientific">Phycisphaera mikurensis (strain NBRC 102666 / KCTC 22515 / FYK2301M01)</name>
    <dbReference type="NCBI Taxonomy" id="1142394"/>
    <lineage>
        <taxon>Bacteria</taxon>
        <taxon>Pseudomonadati</taxon>
        <taxon>Planctomycetota</taxon>
        <taxon>Phycisphaerae</taxon>
        <taxon>Phycisphaerales</taxon>
        <taxon>Phycisphaeraceae</taxon>
        <taxon>Phycisphaera</taxon>
    </lineage>
</organism>
<comment type="subcellular location">
    <subcellularLocation>
        <location evidence="1 7">Cell membrane</location>
        <topology evidence="1 7">Multi-pass membrane protein</topology>
    </subcellularLocation>
</comment>
<feature type="domain" description="ABC transmembrane type-1" evidence="9">
    <location>
        <begin position="315"/>
        <end position="525"/>
    </location>
</feature>
<evidence type="ECO:0000256" key="4">
    <source>
        <dbReference type="ARBA" id="ARBA00022692"/>
    </source>
</evidence>
<keyword evidence="6 7" id="KW-0472">Membrane</keyword>
<feature type="transmembrane region" description="Helical" evidence="7">
    <location>
        <begin position="45"/>
        <end position="63"/>
    </location>
</feature>
<dbReference type="PATRIC" id="fig|1142394.8.peg.2103"/>
<dbReference type="GO" id="GO:0055085">
    <property type="term" value="P:transmembrane transport"/>
    <property type="evidence" value="ECO:0007669"/>
    <property type="project" value="InterPro"/>
</dbReference>
<dbReference type="STRING" id="1142394.PSMK_20390"/>
<dbReference type="AlphaFoldDB" id="I0IG10"/>
<dbReference type="PANTHER" id="PTHR30151:SF7">
    <property type="entry name" value="NITRATE IMPORT PERMEASE PROTEIN NRTB"/>
    <property type="match status" value="1"/>
</dbReference>
<keyword evidence="11" id="KW-1185">Reference proteome</keyword>
<dbReference type="KEGG" id="phm:PSMK_20390"/>
<dbReference type="InterPro" id="IPR000515">
    <property type="entry name" value="MetI-like"/>
</dbReference>
<feature type="transmembrane region" description="Helical" evidence="7">
    <location>
        <begin position="363"/>
        <end position="380"/>
    </location>
</feature>
<dbReference type="HOGENOM" id="CLU_507035_0_0_0"/>
<keyword evidence="5 7" id="KW-1133">Transmembrane helix</keyword>
<feature type="coiled-coil region" evidence="8">
    <location>
        <begin position="149"/>
        <end position="223"/>
    </location>
</feature>
<evidence type="ECO:0000256" key="7">
    <source>
        <dbReference type="RuleBase" id="RU363032"/>
    </source>
</evidence>
<sequence length="541" mass="57829">MSAAKNLKFGLLKVIDVTALGFLEPVVRLCYGEEPGVQVRKIGQFVVVPLLAICAFFVIWAYVVSPNVKTKSGELPSPSVVWAASGSLAQSASWESDKEAAYLEVGPGREIGLAAMEAKLALMPEKIAAAEAALGEARAADAAGKDERIAPLQEELDAIKAQAKTEKKEREAALKEAAADLPAGESEERTRYLGEVAGLAARGDALKAEADLLEDRIKAIRDEKSGVVAAALAQQASTLEENQYLQKMRDQLGENSRETKIAEGEAKVAEAKAKFAAAEGPAAFLAAKRVVSAEERLAKVTESTYTKPKSIYYQVWRSIVCVFAGFFLGSLIAVPIGILCGLSKTFMAAMTPFIALFKPVSPIVWLPIALIVASAAIPSAESHWLTAWTYHVPILDTLEINPAFLASAATVALCSLWATMVNTALGVASVDKDHINVAKVLKLGFWSRLFKIVLPSALPLMFAGMRISLGVGWMVLIAAELLASSEGIGKFVWDQFNNGASDSFAKMIVVVFIVGIVGLLLDRIMVVFQRLVSFEGSVATV</sequence>
<evidence type="ECO:0000256" key="3">
    <source>
        <dbReference type="ARBA" id="ARBA00022475"/>
    </source>
</evidence>
<dbReference type="Gene3D" id="1.10.3720.10">
    <property type="entry name" value="MetI-like"/>
    <property type="match status" value="1"/>
</dbReference>
<reference evidence="10 11" key="1">
    <citation type="submission" date="2012-02" db="EMBL/GenBank/DDBJ databases">
        <title>Complete genome sequence of Phycisphaera mikurensis NBRC 102666.</title>
        <authorList>
            <person name="Ankai A."/>
            <person name="Hosoyama A."/>
            <person name="Terui Y."/>
            <person name="Sekine M."/>
            <person name="Fukai R."/>
            <person name="Kato Y."/>
            <person name="Nakamura S."/>
            <person name="Yamada-Narita S."/>
            <person name="Kawakoshi A."/>
            <person name="Fukunaga Y."/>
            <person name="Yamazaki S."/>
            <person name="Fujita N."/>
        </authorList>
    </citation>
    <scope>NUCLEOTIDE SEQUENCE [LARGE SCALE GENOMIC DNA]</scope>
    <source>
        <strain evidence="11">NBRC 102666 / KCTC 22515 / FYK2301M01</strain>
    </source>
</reference>
<evidence type="ECO:0000256" key="5">
    <source>
        <dbReference type="ARBA" id="ARBA00022989"/>
    </source>
</evidence>
<keyword evidence="4 7" id="KW-0812">Transmembrane</keyword>
<dbReference type="eggNOG" id="COG0600">
    <property type="taxonomic scope" value="Bacteria"/>
</dbReference>
<evidence type="ECO:0000256" key="6">
    <source>
        <dbReference type="ARBA" id="ARBA00023136"/>
    </source>
</evidence>
<protein>
    <submittedName>
        <fullName evidence="10">Putative nitrate ABC transporter permease protein</fullName>
    </submittedName>
</protein>
<name>I0IG10_PHYMF</name>
<dbReference type="SUPFAM" id="SSF161098">
    <property type="entry name" value="MetI-like"/>
    <property type="match status" value="1"/>
</dbReference>
<comment type="similarity">
    <text evidence="7">Belongs to the binding-protein-dependent transport system permease family.</text>
</comment>
<feature type="transmembrane region" description="Helical" evidence="7">
    <location>
        <begin position="315"/>
        <end position="342"/>
    </location>
</feature>
<dbReference type="Proteomes" id="UP000007881">
    <property type="component" value="Chromosome"/>
</dbReference>
<evidence type="ECO:0000256" key="2">
    <source>
        <dbReference type="ARBA" id="ARBA00022448"/>
    </source>
</evidence>
<dbReference type="GO" id="GO:0005886">
    <property type="term" value="C:plasma membrane"/>
    <property type="evidence" value="ECO:0007669"/>
    <property type="project" value="UniProtKB-SubCell"/>
</dbReference>
<gene>
    <name evidence="10" type="ordered locus">PSMK_20390</name>
</gene>
<keyword evidence="2 7" id="KW-0813">Transport</keyword>
<feature type="transmembrane region" description="Helical" evidence="7">
    <location>
        <begin position="503"/>
        <end position="521"/>
    </location>
</feature>
<keyword evidence="3" id="KW-1003">Cell membrane</keyword>
<dbReference type="Pfam" id="PF00528">
    <property type="entry name" value="BPD_transp_1"/>
    <property type="match status" value="1"/>
</dbReference>
<accession>I0IG10</accession>
<dbReference type="InterPro" id="IPR035906">
    <property type="entry name" value="MetI-like_sf"/>
</dbReference>
<dbReference type="EMBL" id="AP012338">
    <property type="protein sequence ID" value="BAM04198.1"/>
    <property type="molecule type" value="Genomic_DNA"/>
</dbReference>
<dbReference type="RefSeq" id="WP_014437416.1">
    <property type="nucleotide sequence ID" value="NC_017080.1"/>
</dbReference>
<evidence type="ECO:0000313" key="10">
    <source>
        <dbReference type="EMBL" id="BAM04198.1"/>
    </source>
</evidence>
<evidence type="ECO:0000313" key="11">
    <source>
        <dbReference type="Proteomes" id="UP000007881"/>
    </source>
</evidence>
<proteinExistence type="inferred from homology"/>